<dbReference type="AlphaFoldDB" id="I2PX13"/>
<proteinExistence type="predicted"/>
<reference evidence="1" key="1">
    <citation type="submission" date="2011-11" db="EMBL/GenBank/DDBJ databases">
        <title>Improved High-Quality Draft sequence of Desulfovibrio sp. U5L.</title>
        <authorList>
            <consortium name="US DOE Joint Genome Institute"/>
            <person name="Lucas S."/>
            <person name="Han J."/>
            <person name="Lapidus A."/>
            <person name="Cheng J.-F."/>
            <person name="Goodwin L."/>
            <person name="Pitluck S."/>
            <person name="Peters L."/>
            <person name="Ovchinnikova G."/>
            <person name="Held B."/>
            <person name="Detter J.C."/>
            <person name="Han C."/>
            <person name="Tapia R."/>
            <person name="Land M."/>
            <person name="Hauser L."/>
            <person name="Kyrpides N."/>
            <person name="Ivanova N."/>
            <person name="Pagani I."/>
            <person name="Gabster J."/>
            <person name="Walker C."/>
            <person name="Stolyar S."/>
            <person name="Stahl D."/>
            <person name="Arkin A."/>
            <person name="Dehal P."/>
            <person name="Hazen T."/>
            <person name="Woyke T."/>
        </authorList>
    </citation>
    <scope>NUCLEOTIDE SEQUENCE [LARGE SCALE GENOMIC DNA]</scope>
    <source>
        <strain evidence="1">U5L</strain>
    </source>
</reference>
<dbReference type="EMBL" id="JH600068">
    <property type="protein sequence ID" value="EIG52069.1"/>
    <property type="molecule type" value="Genomic_DNA"/>
</dbReference>
<dbReference type="STRING" id="596152.DesU5LDRAFT_0357"/>
<organism evidence="1">
    <name type="scientific">Desulfovibrio sp. U5L</name>
    <dbReference type="NCBI Taxonomy" id="596152"/>
    <lineage>
        <taxon>Bacteria</taxon>
        <taxon>Pseudomonadati</taxon>
        <taxon>Thermodesulfobacteriota</taxon>
        <taxon>Desulfovibrionia</taxon>
        <taxon>Desulfovibrionales</taxon>
        <taxon>Desulfovibrionaceae</taxon>
        <taxon>Desulfovibrio</taxon>
    </lineage>
</organism>
<protein>
    <submittedName>
        <fullName evidence="1">Uncharacterized protein</fullName>
    </submittedName>
</protein>
<sequence length="95" mass="9738">MDDDQTPGGQGPNATDARFDRMEALLRQGLGDMQGLMTGLPGLGGGVPAGPGAAGAALTSRVAQLEEHFARICTVVGRLDQEVLALKEQLAGHGK</sequence>
<evidence type="ECO:0000313" key="1">
    <source>
        <dbReference type="EMBL" id="EIG52069.1"/>
    </source>
</evidence>
<accession>I2PX13</accession>
<gene>
    <name evidence="1" type="ORF">DesU5LDRAFT_0357</name>
</gene>
<dbReference type="HOGENOM" id="CLU_2368328_0_0_7"/>
<name>I2PX13_9BACT</name>